<feature type="compositionally biased region" description="Basic residues" evidence="1">
    <location>
        <begin position="97"/>
        <end position="106"/>
    </location>
</feature>
<evidence type="ECO:0008006" key="4">
    <source>
        <dbReference type="Google" id="ProtNLM"/>
    </source>
</evidence>
<keyword evidence="3" id="KW-1185">Reference proteome</keyword>
<evidence type="ECO:0000313" key="2">
    <source>
        <dbReference type="EMBL" id="GAA3386705.1"/>
    </source>
</evidence>
<evidence type="ECO:0000256" key="1">
    <source>
        <dbReference type="SAM" id="MobiDB-lite"/>
    </source>
</evidence>
<dbReference type="EMBL" id="BAAAYN010000017">
    <property type="protein sequence ID" value="GAA3386705.1"/>
    <property type="molecule type" value="Genomic_DNA"/>
</dbReference>
<reference evidence="3" key="1">
    <citation type="journal article" date="2019" name="Int. J. Syst. Evol. Microbiol.">
        <title>The Global Catalogue of Microorganisms (GCM) 10K type strain sequencing project: providing services to taxonomists for standard genome sequencing and annotation.</title>
        <authorList>
            <consortium name="The Broad Institute Genomics Platform"/>
            <consortium name="The Broad Institute Genome Sequencing Center for Infectious Disease"/>
            <person name="Wu L."/>
            <person name="Ma J."/>
        </authorList>
    </citation>
    <scope>NUCLEOTIDE SEQUENCE [LARGE SCALE GENOMIC DNA]</scope>
    <source>
        <strain evidence="3">JCM 9458</strain>
    </source>
</reference>
<accession>A0ABP6SWV1</accession>
<organism evidence="2 3">
    <name type="scientific">Cryptosporangium minutisporangium</name>
    <dbReference type="NCBI Taxonomy" id="113569"/>
    <lineage>
        <taxon>Bacteria</taxon>
        <taxon>Bacillati</taxon>
        <taxon>Actinomycetota</taxon>
        <taxon>Actinomycetes</taxon>
        <taxon>Cryptosporangiales</taxon>
        <taxon>Cryptosporangiaceae</taxon>
        <taxon>Cryptosporangium</taxon>
    </lineage>
</organism>
<dbReference type="Proteomes" id="UP001501676">
    <property type="component" value="Unassembled WGS sequence"/>
</dbReference>
<comment type="caution">
    <text evidence="2">The sequence shown here is derived from an EMBL/GenBank/DDBJ whole genome shotgun (WGS) entry which is preliminary data.</text>
</comment>
<evidence type="ECO:0000313" key="3">
    <source>
        <dbReference type="Proteomes" id="UP001501676"/>
    </source>
</evidence>
<gene>
    <name evidence="2" type="ORF">GCM10020369_26110</name>
</gene>
<name>A0ABP6SWV1_9ACTN</name>
<feature type="compositionally biased region" description="Basic and acidic residues" evidence="1">
    <location>
        <begin position="86"/>
        <end position="96"/>
    </location>
</feature>
<protein>
    <recommendedName>
        <fullName evidence="4">Transposase</fullName>
    </recommendedName>
</protein>
<proteinExistence type="predicted"/>
<sequence length="106" mass="11049">MAGVKGLEVARSVPTALTQIVSHSEAHATTVPALSPLPDPSAQPRAHDGVTGLESGGTSSAPKRHRGKPSWLPPYDAPTSDVAGSDDAHPCLDRTVTRLRGRRITP</sequence>
<feature type="region of interest" description="Disordered" evidence="1">
    <location>
        <begin position="24"/>
        <end position="106"/>
    </location>
</feature>